<dbReference type="PANTHER" id="PTHR30126">
    <property type="entry name" value="HTH-TYPE TRANSCRIPTIONAL REGULATOR"/>
    <property type="match status" value="1"/>
</dbReference>
<gene>
    <name evidence="6" type="ORF">EDC56_3132</name>
</gene>
<dbReference type="InterPro" id="IPR036390">
    <property type="entry name" value="WH_DNA-bd_sf"/>
</dbReference>
<dbReference type="PROSITE" id="PS50931">
    <property type="entry name" value="HTH_LYSR"/>
    <property type="match status" value="1"/>
</dbReference>
<comment type="caution">
    <text evidence="6">The sequence shown here is derived from an EMBL/GenBank/DDBJ whole genome shotgun (WGS) entry which is preliminary data.</text>
</comment>
<dbReference type="Proteomes" id="UP000275394">
    <property type="component" value="Unassembled WGS sequence"/>
</dbReference>
<dbReference type="Pfam" id="PF00126">
    <property type="entry name" value="HTH_1"/>
    <property type="match status" value="1"/>
</dbReference>
<dbReference type="EMBL" id="RKHR01000006">
    <property type="protein sequence ID" value="ROR98894.1"/>
    <property type="molecule type" value="Genomic_DNA"/>
</dbReference>
<dbReference type="AlphaFoldDB" id="A0A3N2DHM7"/>
<evidence type="ECO:0000259" key="5">
    <source>
        <dbReference type="PROSITE" id="PS50931"/>
    </source>
</evidence>
<keyword evidence="4" id="KW-0804">Transcription</keyword>
<evidence type="ECO:0000313" key="6">
    <source>
        <dbReference type="EMBL" id="ROR98894.1"/>
    </source>
</evidence>
<dbReference type="InterPro" id="IPR000847">
    <property type="entry name" value="LysR_HTH_N"/>
</dbReference>
<keyword evidence="2" id="KW-0805">Transcription regulation</keyword>
<dbReference type="Pfam" id="PF03466">
    <property type="entry name" value="LysR_substrate"/>
    <property type="match status" value="1"/>
</dbReference>
<dbReference type="SUPFAM" id="SSF53850">
    <property type="entry name" value="Periplasmic binding protein-like II"/>
    <property type="match status" value="1"/>
</dbReference>
<dbReference type="GO" id="GO:0000976">
    <property type="term" value="F:transcription cis-regulatory region binding"/>
    <property type="evidence" value="ECO:0007669"/>
    <property type="project" value="TreeGrafter"/>
</dbReference>
<organism evidence="6 7">
    <name type="scientific">Sinobacterium caligoides</name>
    <dbReference type="NCBI Taxonomy" id="933926"/>
    <lineage>
        <taxon>Bacteria</taxon>
        <taxon>Pseudomonadati</taxon>
        <taxon>Pseudomonadota</taxon>
        <taxon>Gammaproteobacteria</taxon>
        <taxon>Cellvibrionales</taxon>
        <taxon>Spongiibacteraceae</taxon>
        <taxon>Sinobacterium</taxon>
    </lineage>
</organism>
<comment type="similarity">
    <text evidence="1">Belongs to the LysR transcriptional regulatory family.</text>
</comment>
<dbReference type="PANTHER" id="PTHR30126:SF94">
    <property type="entry name" value="LYSR FAMILY TRANSCRIPTIONAL REGULATOR"/>
    <property type="match status" value="1"/>
</dbReference>
<sequence length="299" mass="32983">MNDGSLTLKQIRVFTAVAREGSLGRAAEQLFITKSAVSMSLQQLEATLGEPLFDRIKNRLQLNARGRQLQPLALELLQRSCDMIELFNSDGAGLTVKIGSSHTIGSSLMPRLLARLDGGLVPRLSIRNSGELVDQLAAFELDLAFIEADVVRPWLHREPWLVDQMQVICAPEHPLASRSGLQPADLAGYSWVLREAMSGTRSQFDKRLAVAMEDYQVALEVNSNEGIVNAVVANLGIGFLSSLSTALAVAAGRLKVLDMQAQYPRQLYLAYHREKYQSASLQAFIARCRVESRGLDEEF</sequence>
<proteinExistence type="inferred from homology"/>
<accession>A0A3N2DHM7</accession>
<dbReference type="Gene3D" id="1.10.10.10">
    <property type="entry name" value="Winged helix-like DNA-binding domain superfamily/Winged helix DNA-binding domain"/>
    <property type="match status" value="1"/>
</dbReference>
<dbReference type="Gene3D" id="3.40.190.290">
    <property type="match status" value="1"/>
</dbReference>
<evidence type="ECO:0000256" key="1">
    <source>
        <dbReference type="ARBA" id="ARBA00009437"/>
    </source>
</evidence>
<evidence type="ECO:0000256" key="3">
    <source>
        <dbReference type="ARBA" id="ARBA00023125"/>
    </source>
</evidence>
<dbReference type="InterPro" id="IPR036388">
    <property type="entry name" value="WH-like_DNA-bd_sf"/>
</dbReference>
<name>A0A3N2DHM7_9GAMM</name>
<dbReference type="RefSeq" id="WP_123713463.1">
    <property type="nucleotide sequence ID" value="NZ_RKHR01000006.1"/>
</dbReference>
<feature type="domain" description="HTH lysR-type" evidence="5">
    <location>
        <begin position="6"/>
        <end position="63"/>
    </location>
</feature>
<reference evidence="6 7" key="1">
    <citation type="submission" date="2018-11" db="EMBL/GenBank/DDBJ databases">
        <title>Genomic Encyclopedia of Type Strains, Phase IV (KMG-IV): sequencing the most valuable type-strain genomes for metagenomic binning, comparative biology and taxonomic classification.</title>
        <authorList>
            <person name="Goeker M."/>
        </authorList>
    </citation>
    <scope>NUCLEOTIDE SEQUENCE [LARGE SCALE GENOMIC DNA]</scope>
    <source>
        <strain evidence="6 7">DSM 100316</strain>
    </source>
</reference>
<dbReference type="PRINTS" id="PR00039">
    <property type="entry name" value="HTHLYSR"/>
</dbReference>
<dbReference type="OrthoDB" id="9808620at2"/>
<evidence type="ECO:0000256" key="4">
    <source>
        <dbReference type="ARBA" id="ARBA00023163"/>
    </source>
</evidence>
<evidence type="ECO:0000313" key="7">
    <source>
        <dbReference type="Proteomes" id="UP000275394"/>
    </source>
</evidence>
<keyword evidence="7" id="KW-1185">Reference proteome</keyword>
<evidence type="ECO:0000256" key="2">
    <source>
        <dbReference type="ARBA" id="ARBA00023015"/>
    </source>
</evidence>
<dbReference type="GO" id="GO:0003700">
    <property type="term" value="F:DNA-binding transcription factor activity"/>
    <property type="evidence" value="ECO:0007669"/>
    <property type="project" value="InterPro"/>
</dbReference>
<dbReference type="InterPro" id="IPR005119">
    <property type="entry name" value="LysR_subst-bd"/>
</dbReference>
<dbReference type="SUPFAM" id="SSF46785">
    <property type="entry name" value="Winged helix' DNA-binding domain"/>
    <property type="match status" value="1"/>
</dbReference>
<protein>
    <submittedName>
        <fullName evidence="6">DNA-binding transcriptional LysR family regulator</fullName>
    </submittedName>
</protein>
<keyword evidence="3 6" id="KW-0238">DNA-binding</keyword>